<evidence type="ECO:0000313" key="2">
    <source>
        <dbReference type="Proteomes" id="UP000198943"/>
    </source>
</evidence>
<proteinExistence type="predicted"/>
<protein>
    <submittedName>
        <fullName evidence="1">Uncharacterized protein</fullName>
    </submittedName>
</protein>
<organism evidence="1 2">
    <name type="scientific">Succiniclasticum ruminis</name>
    <dbReference type="NCBI Taxonomy" id="40841"/>
    <lineage>
        <taxon>Bacteria</taxon>
        <taxon>Bacillati</taxon>
        <taxon>Bacillota</taxon>
        <taxon>Negativicutes</taxon>
        <taxon>Acidaminococcales</taxon>
        <taxon>Acidaminococcaceae</taxon>
        <taxon>Succiniclasticum</taxon>
    </lineage>
</organism>
<reference evidence="2" key="1">
    <citation type="submission" date="2016-10" db="EMBL/GenBank/DDBJ databases">
        <authorList>
            <person name="Varghese N."/>
            <person name="Submissions S."/>
        </authorList>
    </citation>
    <scope>NUCLEOTIDE SEQUENCE [LARGE SCALE GENOMIC DNA]</scope>
    <source>
        <strain evidence="2">DSM 11005</strain>
    </source>
</reference>
<dbReference type="AlphaFoldDB" id="A0A1G6HJM7"/>
<name>A0A1G6HJM7_9FIRM</name>
<keyword evidence="2" id="KW-1185">Reference proteome</keyword>
<dbReference type="Proteomes" id="UP000198943">
    <property type="component" value="Unassembled WGS sequence"/>
</dbReference>
<accession>A0A1G6HJM7</accession>
<gene>
    <name evidence="1" type="ORF">SAMN04487864_10118</name>
</gene>
<dbReference type="RefSeq" id="WP_093728817.1">
    <property type="nucleotide sequence ID" value="NZ_FMYW01000001.1"/>
</dbReference>
<evidence type="ECO:0000313" key="1">
    <source>
        <dbReference type="EMBL" id="SDB94537.1"/>
    </source>
</evidence>
<dbReference type="EMBL" id="FMYW01000001">
    <property type="protein sequence ID" value="SDB94537.1"/>
    <property type="molecule type" value="Genomic_DNA"/>
</dbReference>
<sequence>MKNPVILHLMSRDYTFSDLEYNTSDIAYYYILPARELKEKEIEFKESVEDDELILILFFKDSSYKCFSLARFSIDFLY</sequence>